<dbReference type="PANTHER" id="PTHR34292:SF2">
    <property type="entry name" value="OUTER SPORE WALL PROTEIN LDS1"/>
    <property type="match status" value="1"/>
</dbReference>
<dbReference type="GO" id="GO:0005628">
    <property type="term" value="C:prospore membrane"/>
    <property type="evidence" value="ECO:0007669"/>
    <property type="project" value="TreeGrafter"/>
</dbReference>
<sequence length="297" mass="32574">MTHIPDESNIFAVSTAQPNMSDKIKATAKQEADEVRRLAREGVQSRAYFYPVQGIYYLASHKDLRKPLFSRLAGTLTLGVGVTTFMFLFTYVPQLAVLFFTSGPLAAFSTALLVLSESSTLTTVLSKVLLIEDSLIDTFDGTLISKGHTELVARERQVKSGGAGDAIARLGKVMGKPFAKFTPSAIIRYFMYLPLNFIPVVGTIAFVILQGRKYGPQAHQRYFQLKGMSQQQREKHVEERKGAYTSFGIAAVLLEMIPVAGIFFTFTNTCGAALWAAKLEQAAGTAPNLRTQAEKAD</sequence>
<evidence type="ECO:0000256" key="3">
    <source>
        <dbReference type="ARBA" id="ARBA00022989"/>
    </source>
</evidence>
<organism evidence="6 7">
    <name type="scientific">Hortaea werneckii</name>
    <name type="common">Black yeast</name>
    <name type="synonym">Cladosporium werneckii</name>
    <dbReference type="NCBI Taxonomy" id="91943"/>
    <lineage>
        <taxon>Eukaryota</taxon>
        <taxon>Fungi</taxon>
        <taxon>Dikarya</taxon>
        <taxon>Ascomycota</taxon>
        <taxon>Pezizomycotina</taxon>
        <taxon>Dothideomycetes</taxon>
        <taxon>Dothideomycetidae</taxon>
        <taxon>Mycosphaerellales</taxon>
        <taxon>Teratosphaeriaceae</taxon>
        <taxon>Hortaea</taxon>
    </lineage>
</organism>
<dbReference type="GO" id="GO:0005811">
    <property type="term" value="C:lipid droplet"/>
    <property type="evidence" value="ECO:0007669"/>
    <property type="project" value="TreeGrafter"/>
</dbReference>
<evidence type="ECO:0000313" key="6">
    <source>
        <dbReference type="EMBL" id="RMY22325.1"/>
    </source>
</evidence>
<dbReference type="GO" id="GO:0005619">
    <property type="term" value="C:ascospore wall"/>
    <property type="evidence" value="ECO:0007669"/>
    <property type="project" value="TreeGrafter"/>
</dbReference>
<evidence type="ECO:0000256" key="1">
    <source>
        <dbReference type="ARBA" id="ARBA00004141"/>
    </source>
</evidence>
<dbReference type="InterPro" id="IPR052786">
    <property type="entry name" value="Spore_wall_assembly"/>
</dbReference>
<protein>
    <recommendedName>
        <fullName evidence="8">Outer spore wall protein RRT8</fullName>
    </recommendedName>
</protein>
<keyword evidence="4 5" id="KW-0472">Membrane</keyword>
<dbReference type="VEuPathDB" id="FungiDB:BTJ68_07254"/>
<feature type="transmembrane region" description="Helical" evidence="5">
    <location>
        <begin position="243"/>
        <end position="266"/>
    </location>
</feature>
<evidence type="ECO:0008006" key="8">
    <source>
        <dbReference type="Google" id="ProtNLM"/>
    </source>
</evidence>
<dbReference type="Pfam" id="PF07264">
    <property type="entry name" value="EI24"/>
    <property type="match status" value="1"/>
</dbReference>
<dbReference type="InterPro" id="IPR059112">
    <property type="entry name" value="CysZ/EI24"/>
</dbReference>
<keyword evidence="2 5" id="KW-0812">Transmembrane</keyword>
<feature type="transmembrane region" description="Helical" evidence="5">
    <location>
        <begin position="189"/>
        <end position="209"/>
    </location>
</feature>
<gene>
    <name evidence="6" type="ORF">D0867_02789</name>
</gene>
<evidence type="ECO:0000313" key="7">
    <source>
        <dbReference type="Proteomes" id="UP000271337"/>
    </source>
</evidence>
<evidence type="ECO:0000256" key="4">
    <source>
        <dbReference type="ARBA" id="ARBA00023136"/>
    </source>
</evidence>
<feature type="transmembrane region" description="Helical" evidence="5">
    <location>
        <begin position="68"/>
        <end position="89"/>
    </location>
</feature>
<name>A0A3M7A460_HORWE</name>
<dbReference type="EMBL" id="QWIL01000193">
    <property type="protein sequence ID" value="RMY22325.1"/>
    <property type="molecule type" value="Genomic_DNA"/>
</dbReference>
<evidence type="ECO:0000256" key="2">
    <source>
        <dbReference type="ARBA" id="ARBA00022692"/>
    </source>
</evidence>
<feature type="transmembrane region" description="Helical" evidence="5">
    <location>
        <begin position="95"/>
        <end position="115"/>
    </location>
</feature>
<dbReference type="AlphaFoldDB" id="A0A3M7A460"/>
<comment type="subcellular location">
    <subcellularLocation>
        <location evidence="1">Membrane</location>
        <topology evidence="1">Multi-pass membrane protein</topology>
    </subcellularLocation>
</comment>
<proteinExistence type="predicted"/>
<comment type="caution">
    <text evidence="6">The sequence shown here is derived from an EMBL/GenBank/DDBJ whole genome shotgun (WGS) entry which is preliminary data.</text>
</comment>
<dbReference type="OrthoDB" id="10012223at2759"/>
<evidence type="ECO:0000256" key="5">
    <source>
        <dbReference type="SAM" id="Phobius"/>
    </source>
</evidence>
<reference evidence="6 7" key="1">
    <citation type="journal article" date="2018" name="BMC Genomics">
        <title>Genomic evidence for intraspecific hybridization in a clonal and extremely halotolerant yeast.</title>
        <authorList>
            <person name="Gostincar C."/>
            <person name="Stajich J.E."/>
            <person name="Zupancic J."/>
            <person name="Zalar P."/>
            <person name="Gunde-Cimerman N."/>
        </authorList>
    </citation>
    <scope>NUCLEOTIDE SEQUENCE [LARGE SCALE GENOMIC DNA]</scope>
    <source>
        <strain evidence="6 7">EXF-6669</strain>
    </source>
</reference>
<keyword evidence="3 5" id="KW-1133">Transmembrane helix</keyword>
<dbReference type="PANTHER" id="PTHR34292">
    <property type="entry name" value="OUTER SPORE WALL PROTEIN LDS1"/>
    <property type="match status" value="1"/>
</dbReference>
<dbReference type="Proteomes" id="UP000271337">
    <property type="component" value="Unassembled WGS sequence"/>
</dbReference>
<accession>A0A3M7A460</accession>